<comment type="caution">
    <text evidence="9">The sequence shown here is derived from an EMBL/GenBank/DDBJ whole genome shotgun (WGS) entry which is preliminary data.</text>
</comment>
<evidence type="ECO:0000256" key="1">
    <source>
        <dbReference type="ARBA" id="ARBA00010342"/>
    </source>
</evidence>
<feature type="signal peptide" evidence="7">
    <location>
        <begin position="1"/>
        <end position="28"/>
    </location>
</feature>
<evidence type="ECO:0000259" key="8">
    <source>
        <dbReference type="Pfam" id="PF03918"/>
    </source>
</evidence>
<keyword evidence="2 7" id="KW-0349">Heme</keyword>
<feature type="transmembrane region" description="Helical" evidence="7">
    <location>
        <begin position="109"/>
        <end position="130"/>
    </location>
</feature>
<dbReference type="EMBL" id="JAKIKT010000004">
    <property type="protein sequence ID" value="MCL2914629.1"/>
    <property type="molecule type" value="Genomic_DNA"/>
</dbReference>
<dbReference type="InterPro" id="IPR038297">
    <property type="entry name" value="CcmH/CycL/NrfF/Ccl2_sf"/>
</dbReference>
<dbReference type="PANTHER" id="PTHR47870">
    <property type="entry name" value="CYTOCHROME C-TYPE BIOGENESIS PROTEIN CCMH"/>
    <property type="match status" value="1"/>
</dbReference>
<dbReference type="Proteomes" id="UP001202831">
    <property type="component" value="Unassembled WGS sequence"/>
</dbReference>
<keyword evidence="7" id="KW-0472">Membrane</keyword>
<protein>
    <recommendedName>
        <fullName evidence="7">Cytochrome c-type biogenesis protein</fullName>
    </recommendedName>
</protein>
<keyword evidence="7" id="KW-0812">Transmembrane</keyword>
<dbReference type="CDD" id="cd16378">
    <property type="entry name" value="CcmH_N"/>
    <property type="match status" value="1"/>
</dbReference>
<keyword evidence="7" id="KW-1133">Transmembrane helix</keyword>
<dbReference type="Gene3D" id="1.10.8.640">
    <property type="entry name" value="Cytochrome C biogenesis protein"/>
    <property type="match status" value="1"/>
</dbReference>
<feature type="chain" id="PRO_5044966887" description="Cytochrome c-type biogenesis protein" evidence="7">
    <location>
        <begin position="29"/>
        <end position="137"/>
    </location>
</feature>
<keyword evidence="10" id="KW-1185">Reference proteome</keyword>
<name>A0ABT0N889_9GAMM</name>
<dbReference type="InterPro" id="IPR005616">
    <property type="entry name" value="CcmH/CycL/Ccl2/NrfF_N"/>
</dbReference>
<feature type="domain" description="CcmH/CycL/Ccl2/NrfF N-terminal" evidence="8">
    <location>
        <begin position="14"/>
        <end position="136"/>
    </location>
</feature>
<organism evidence="9 10">
    <name type="scientific">Shewanella corallii</name>
    <dbReference type="NCBI Taxonomy" id="560080"/>
    <lineage>
        <taxon>Bacteria</taxon>
        <taxon>Pseudomonadati</taxon>
        <taxon>Pseudomonadota</taxon>
        <taxon>Gammaproteobacteria</taxon>
        <taxon>Alteromonadales</taxon>
        <taxon>Shewanellaceae</taxon>
        <taxon>Shewanella</taxon>
    </lineage>
</organism>
<comment type="function">
    <text evidence="7">Possible subunit of a heme lyase.</text>
</comment>
<dbReference type="Pfam" id="PF03918">
    <property type="entry name" value="CcmH"/>
    <property type="match status" value="1"/>
</dbReference>
<evidence type="ECO:0000313" key="10">
    <source>
        <dbReference type="Proteomes" id="UP001202831"/>
    </source>
</evidence>
<dbReference type="RefSeq" id="WP_249249303.1">
    <property type="nucleotide sequence ID" value="NZ_JAKIKT010000004.1"/>
</dbReference>
<evidence type="ECO:0000313" key="9">
    <source>
        <dbReference type="EMBL" id="MCL2914629.1"/>
    </source>
</evidence>
<keyword evidence="4 7" id="KW-0732">Signal</keyword>
<evidence type="ECO:0000256" key="7">
    <source>
        <dbReference type="RuleBase" id="RU364112"/>
    </source>
</evidence>
<evidence type="ECO:0000256" key="3">
    <source>
        <dbReference type="ARBA" id="ARBA00022723"/>
    </source>
</evidence>
<dbReference type="PANTHER" id="PTHR47870:SF1">
    <property type="entry name" value="CYTOCHROME C-TYPE BIOGENESIS PROTEIN CCMH"/>
    <property type="match status" value="1"/>
</dbReference>
<evidence type="ECO:0000256" key="2">
    <source>
        <dbReference type="ARBA" id="ARBA00022617"/>
    </source>
</evidence>
<reference evidence="9 10" key="1">
    <citation type="submission" date="2022-01" db="EMBL/GenBank/DDBJ databases">
        <title>Whole genome-based taxonomy of the Shewanellaceae.</title>
        <authorList>
            <person name="Martin-Rodriguez A.J."/>
        </authorList>
    </citation>
    <scope>NUCLEOTIDE SEQUENCE [LARGE SCALE GENOMIC DNA]</scope>
    <source>
        <strain evidence="9 10">DSM 21332</strain>
    </source>
</reference>
<keyword evidence="6 7" id="KW-0408">Iron</keyword>
<keyword evidence="5" id="KW-0201">Cytochrome c-type biogenesis</keyword>
<sequence length="137" mass="14947">MIAQMKKMTIALLAAIVVSGLFIASSEAAVVYTPEQKKDLGFEIARELRCPMSVNQSLFDSNAQIANELKGHIFRLLDEGKTKGEIVDYLVQRYGEKIRYSPGLSGGTALLWFGPALLLLGGIGGCVLFVRRSRRAA</sequence>
<keyword evidence="3 7" id="KW-0479">Metal-binding</keyword>
<gene>
    <name evidence="9" type="ORF">L2725_12710</name>
</gene>
<evidence type="ECO:0000256" key="6">
    <source>
        <dbReference type="ARBA" id="ARBA00023004"/>
    </source>
</evidence>
<evidence type="ECO:0000256" key="5">
    <source>
        <dbReference type="ARBA" id="ARBA00022748"/>
    </source>
</evidence>
<comment type="similarity">
    <text evidence="1 7">Belongs to the CcmH/CycL/Ccl2/NrfF family.</text>
</comment>
<proteinExistence type="inferred from homology"/>
<dbReference type="InterPro" id="IPR051263">
    <property type="entry name" value="C-type_cytochrome_biogenesis"/>
</dbReference>
<evidence type="ECO:0000256" key="4">
    <source>
        <dbReference type="ARBA" id="ARBA00022729"/>
    </source>
</evidence>
<accession>A0ABT0N889</accession>